<keyword evidence="3" id="KW-1185">Reference proteome</keyword>
<accession>A0ABP6UWU8</accession>
<organism evidence="2 3">
    <name type="scientific">Nocardioides daeguensis</name>
    <dbReference type="NCBI Taxonomy" id="908359"/>
    <lineage>
        <taxon>Bacteria</taxon>
        <taxon>Bacillati</taxon>
        <taxon>Actinomycetota</taxon>
        <taxon>Actinomycetes</taxon>
        <taxon>Propionibacteriales</taxon>
        <taxon>Nocardioidaceae</taxon>
        <taxon>Nocardioides</taxon>
    </lineage>
</organism>
<dbReference type="Proteomes" id="UP001500301">
    <property type="component" value="Unassembled WGS sequence"/>
</dbReference>
<sequence>MEKVLSDRSHPSPEDPVTAETHASANRDVVVHSLTDFASLTAQESVAVEAAA</sequence>
<reference evidence="3" key="1">
    <citation type="journal article" date="2019" name="Int. J. Syst. Evol. Microbiol.">
        <title>The Global Catalogue of Microorganisms (GCM) 10K type strain sequencing project: providing services to taxonomists for standard genome sequencing and annotation.</title>
        <authorList>
            <consortium name="The Broad Institute Genomics Platform"/>
            <consortium name="The Broad Institute Genome Sequencing Center for Infectious Disease"/>
            <person name="Wu L."/>
            <person name="Ma J."/>
        </authorList>
    </citation>
    <scope>NUCLEOTIDE SEQUENCE [LARGE SCALE GENOMIC DNA]</scope>
    <source>
        <strain evidence="3">JCM 17460</strain>
    </source>
</reference>
<protein>
    <submittedName>
        <fullName evidence="2">Uncharacterized protein</fullName>
    </submittedName>
</protein>
<feature type="region of interest" description="Disordered" evidence="1">
    <location>
        <begin position="1"/>
        <end position="24"/>
    </location>
</feature>
<feature type="compositionally biased region" description="Basic and acidic residues" evidence="1">
    <location>
        <begin position="1"/>
        <end position="13"/>
    </location>
</feature>
<name>A0ABP6UWU8_9ACTN</name>
<proteinExistence type="predicted"/>
<evidence type="ECO:0000313" key="2">
    <source>
        <dbReference type="EMBL" id="GAA3524224.1"/>
    </source>
</evidence>
<dbReference type="EMBL" id="BAABBB010000006">
    <property type="protein sequence ID" value="GAA3524224.1"/>
    <property type="molecule type" value="Genomic_DNA"/>
</dbReference>
<evidence type="ECO:0000256" key="1">
    <source>
        <dbReference type="SAM" id="MobiDB-lite"/>
    </source>
</evidence>
<evidence type="ECO:0000313" key="3">
    <source>
        <dbReference type="Proteomes" id="UP001500301"/>
    </source>
</evidence>
<gene>
    <name evidence="2" type="ORF">GCM10022263_10890</name>
</gene>
<comment type="caution">
    <text evidence="2">The sequence shown here is derived from an EMBL/GenBank/DDBJ whole genome shotgun (WGS) entry which is preliminary data.</text>
</comment>